<reference evidence="2" key="1">
    <citation type="journal article" date="2014" name="Front. Microbiol.">
        <title>High frequency of phylogenetically diverse reductive dehalogenase-homologous genes in deep subseafloor sedimentary metagenomes.</title>
        <authorList>
            <person name="Kawai M."/>
            <person name="Futagami T."/>
            <person name="Toyoda A."/>
            <person name="Takaki Y."/>
            <person name="Nishi S."/>
            <person name="Hori S."/>
            <person name="Arai W."/>
            <person name="Tsubouchi T."/>
            <person name="Morono Y."/>
            <person name="Uchiyama I."/>
            <person name="Ito T."/>
            <person name="Fujiyama A."/>
            <person name="Inagaki F."/>
            <person name="Takami H."/>
        </authorList>
    </citation>
    <scope>NUCLEOTIDE SEQUENCE</scope>
    <source>
        <strain evidence="2">Expedition CK06-06</strain>
    </source>
</reference>
<proteinExistence type="inferred from homology"/>
<dbReference type="Gene3D" id="1.20.1270.370">
    <property type="match status" value="1"/>
</dbReference>
<dbReference type="Gene3D" id="3.40.50.11900">
    <property type="match status" value="1"/>
</dbReference>
<feature type="non-terminal residue" evidence="2">
    <location>
        <position position="1"/>
    </location>
</feature>
<sequence>NKLSDRKLRESADSINKIRDILSKINLLRKKQPPPIGGADFILLNHYSFYGDPEKLLPKLNDLYGQLQKGKSPFPKEAPRLLLAGHVVGVGDYVVPRLIEESGGVIAAEFLDEGMRHCEWNVKTEGDLMRNLGETYYLERTPPSIFQPAWEQRAEIMKKLIRDFNIDGVIWYELLRCLTPFGQVF</sequence>
<organism evidence="2">
    <name type="scientific">marine sediment metagenome</name>
    <dbReference type="NCBI Taxonomy" id="412755"/>
    <lineage>
        <taxon>unclassified sequences</taxon>
        <taxon>metagenomes</taxon>
        <taxon>ecological metagenomes</taxon>
    </lineage>
</organism>
<comment type="similarity">
    <text evidence="1">Belongs to the FldB/FldC dehydratase alpha/beta subunit family.</text>
</comment>
<name>X1TBA4_9ZZZZ</name>
<comment type="caution">
    <text evidence="2">The sequence shown here is derived from an EMBL/GenBank/DDBJ whole genome shotgun (WGS) entry which is preliminary data.</text>
</comment>
<dbReference type="InterPro" id="IPR010327">
    <property type="entry name" value="FldB/FldC_alpha/beta"/>
</dbReference>
<accession>X1TBA4</accession>
<dbReference type="Pfam" id="PF06050">
    <property type="entry name" value="HGD-D"/>
    <property type="match status" value="1"/>
</dbReference>
<dbReference type="AlphaFoldDB" id="X1TBA4"/>
<gene>
    <name evidence="2" type="ORF">S12H4_19607</name>
</gene>
<protein>
    <submittedName>
        <fullName evidence="2">Uncharacterized protein</fullName>
    </submittedName>
</protein>
<dbReference type="PANTHER" id="PTHR30548">
    <property type="entry name" value="2-HYDROXYGLUTARYL-COA DEHYDRATASE, D-COMPONENT-RELATED"/>
    <property type="match status" value="1"/>
</dbReference>
<evidence type="ECO:0000313" key="2">
    <source>
        <dbReference type="EMBL" id="GAI84855.1"/>
    </source>
</evidence>
<evidence type="ECO:0000256" key="1">
    <source>
        <dbReference type="ARBA" id="ARBA00005806"/>
    </source>
</evidence>
<dbReference type="PANTHER" id="PTHR30548:SF2">
    <property type="entry name" value="2-HYDROXYACYL-COA DEHYDRATASE,D-COMPONENT"/>
    <property type="match status" value="1"/>
</dbReference>
<dbReference type="EMBL" id="BARW01009823">
    <property type="protein sequence ID" value="GAI84855.1"/>
    <property type="molecule type" value="Genomic_DNA"/>
</dbReference>